<proteinExistence type="inferred from homology"/>
<dbReference type="EMBL" id="CP082904">
    <property type="protein sequence ID" value="UQY42762.1"/>
    <property type="molecule type" value="Genomic_DNA"/>
</dbReference>
<evidence type="ECO:0000256" key="3">
    <source>
        <dbReference type="ARBA" id="ARBA00022481"/>
    </source>
</evidence>
<dbReference type="PROSITE" id="PS50111">
    <property type="entry name" value="CHEMOTAXIS_TRANSDUC_2"/>
    <property type="match status" value="1"/>
</dbReference>
<dbReference type="SMART" id="SM00304">
    <property type="entry name" value="HAMP"/>
    <property type="match status" value="1"/>
</dbReference>
<organism evidence="16 17">
    <name type="scientific">Mixta hanseatica</name>
    <dbReference type="NCBI Taxonomy" id="2872648"/>
    <lineage>
        <taxon>Bacteria</taxon>
        <taxon>Pseudomonadati</taxon>
        <taxon>Pseudomonadota</taxon>
        <taxon>Gammaproteobacteria</taxon>
        <taxon>Enterobacterales</taxon>
        <taxon>Erwiniaceae</taxon>
        <taxon>Mixta</taxon>
    </lineage>
</organism>
<evidence type="ECO:0000313" key="16">
    <source>
        <dbReference type="EMBL" id="UQY42762.1"/>
    </source>
</evidence>
<keyword evidence="12" id="KW-0175">Coiled coil</keyword>
<dbReference type="InterPro" id="IPR003660">
    <property type="entry name" value="HAMP_dom"/>
</dbReference>
<dbReference type="Pfam" id="PF02203">
    <property type="entry name" value="TarH"/>
    <property type="match status" value="1"/>
</dbReference>
<feature type="coiled-coil region" evidence="12">
    <location>
        <begin position="486"/>
        <end position="524"/>
    </location>
</feature>
<dbReference type="InterPro" id="IPR004091">
    <property type="entry name" value="Chemotax_Me-accpt_rcpt_Me-site"/>
</dbReference>
<keyword evidence="8 13" id="KW-0472">Membrane</keyword>
<reference evidence="16" key="1">
    <citation type="submission" date="2021-09" db="EMBL/GenBank/DDBJ databases">
        <title>First case of bloodstream infection caused by Mixta hanseatica sp. nov., a member of the Erwiniaceae family.</title>
        <authorList>
            <person name="Both A."/>
            <person name="Huang J."/>
            <person name="Wenzel P."/>
            <person name="Aepfelbacher M."/>
            <person name="Rohde H."/>
            <person name="Christner M."/>
            <person name="Hentschke M."/>
        </authorList>
    </citation>
    <scope>NUCLEOTIDE SEQUENCE</scope>
    <source>
        <strain evidence="16">X22927</strain>
    </source>
</reference>
<evidence type="ECO:0000256" key="12">
    <source>
        <dbReference type="SAM" id="Coils"/>
    </source>
</evidence>
<dbReference type="SUPFAM" id="SSF58104">
    <property type="entry name" value="Methyl-accepting chemotaxis protein (MCP) signaling domain"/>
    <property type="match status" value="1"/>
</dbReference>
<evidence type="ECO:0000259" key="15">
    <source>
        <dbReference type="PROSITE" id="PS50885"/>
    </source>
</evidence>
<comment type="subcellular location">
    <subcellularLocation>
        <location evidence="1">Cell inner membrane</location>
        <topology evidence="1">Multi-pass membrane protein</topology>
    </subcellularLocation>
</comment>
<dbReference type="PANTHER" id="PTHR43531:SF5">
    <property type="entry name" value="METHYL-ACCEPTING CHEMOTAXIS PROTEIN III"/>
    <property type="match status" value="1"/>
</dbReference>
<keyword evidence="6 13" id="KW-0812">Transmembrane</keyword>
<evidence type="ECO:0000256" key="6">
    <source>
        <dbReference type="ARBA" id="ARBA00022692"/>
    </source>
</evidence>
<dbReference type="SMART" id="SM00283">
    <property type="entry name" value="MA"/>
    <property type="match status" value="1"/>
</dbReference>
<dbReference type="Pfam" id="PF00015">
    <property type="entry name" value="MCPsignal"/>
    <property type="match status" value="1"/>
</dbReference>
<evidence type="ECO:0000256" key="1">
    <source>
        <dbReference type="ARBA" id="ARBA00004429"/>
    </source>
</evidence>
<dbReference type="Proteomes" id="UP001056635">
    <property type="component" value="Chromosome"/>
</dbReference>
<evidence type="ECO:0000256" key="7">
    <source>
        <dbReference type="ARBA" id="ARBA00022989"/>
    </source>
</evidence>
<dbReference type="InterPro" id="IPR004090">
    <property type="entry name" value="Chemotax_Me-accpt_rcpt"/>
</dbReference>
<dbReference type="InterPro" id="IPR004089">
    <property type="entry name" value="MCPsignal_dom"/>
</dbReference>
<evidence type="ECO:0000256" key="11">
    <source>
        <dbReference type="PROSITE-ProRule" id="PRU00284"/>
    </source>
</evidence>
<sequence>MKSTSPDEAQDRVSFWQHLRLVPLFTTIFSGILVLFALCIALSGWFLLQSNRSLDEATQEIQVRMALSNSSNHLRTARLLVIHAGAAARIGEMDEFSSILGAVEKRLAQAQQNFTTYQDRPNKSEADSALDDPLKTRFNAYLNQGLLPMVKAAKQGSFEGVIAQETDVTRKLDDQYNEVLLKAIKIRTARAEAINHQASEQSHLGFIIMGAAFAVALVLTLMTFIFLRHIVIQPLHQAGERIARIAAGDLTAPLRNWGRSEIGMLGAHLQAMQLSLVQTVGVVREGAVAIYQGSGEISAGNTDLSSRTEQQASALEQTAASMEQLTATVKQNADNAHHASQLAADASGKARQGGDIVSGVIHTMDNISGSSKKIAEITNVINSIAFQTNILALNAAVEAARAGEQGRGFAVVASEVRNLAQRSAQAAKEIDSLIAESVQLIGQGSEQVSHAGETMTDIVEAVRRVTDIMAEIAAASDEQSRGIQQVSQAVTEMDNVTQQNAALVEEASSAAVSLEEQAARLTKAVAAFRLSQQESSTPVNVAAPAAPAAVKLRPAPALAADDNWEKF</sequence>
<dbReference type="Gene3D" id="1.10.287.950">
    <property type="entry name" value="Methyl-accepting chemotaxis protein"/>
    <property type="match status" value="1"/>
</dbReference>
<dbReference type="CDD" id="cd11386">
    <property type="entry name" value="MCP_signal"/>
    <property type="match status" value="1"/>
</dbReference>
<dbReference type="SUPFAM" id="SSF47170">
    <property type="entry name" value="Aspartate receptor, ligand-binding domain"/>
    <property type="match status" value="1"/>
</dbReference>
<keyword evidence="7 13" id="KW-1133">Transmembrane helix</keyword>
<keyword evidence="3" id="KW-0488">Methylation</keyword>
<evidence type="ECO:0000259" key="14">
    <source>
        <dbReference type="PROSITE" id="PS50111"/>
    </source>
</evidence>
<protein>
    <submittedName>
        <fullName evidence="16">Tar ligand binding domain-containing protein</fullName>
    </submittedName>
</protein>
<accession>A0ABY4R5H1</accession>
<keyword evidence="4" id="KW-0145">Chemotaxis</keyword>
<dbReference type="SMART" id="SM00319">
    <property type="entry name" value="TarH"/>
    <property type="match status" value="1"/>
</dbReference>
<evidence type="ECO:0000256" key="4">
    <source>
        <dbReference type="ARBA" id="ARBA00022500"/>
    </source>
</evidence>
<gene>
    <name evidence="16" type="ORF">K6958_12535</name>
</gene>
<dbReference type="InterPro" id="IPR051310">
    <property type="entry name" value="MCP_chemotaxis"/>
</dbReference>
<evidence type="ECO:0000256" key="2">
    <source>
        <dbReference type="ARBA" id="ARBA00022475"/>
    </source>
</evidence>
<feature type="transmembrane region" description="Helical" evidence="13">
    <location>
        <begin position="21"/>
        <end position="48"/>
    </location>
</feature>
<evidence type="ECO:0000256" key="5">
    <source>
        <dbReference type="ARBA" id="ARBA00022519"/>
    </source>
</evidence>
<dbReference type="Pfam" id="PF00672">
    <property type="entry name" value="HAMP"/>
    <property type="match status" value="1"/>
</dbReference>
<dbReference type="PANTHER" id="PTHR43531">
    <property type="entry name" value="PROTEIN ICFG"/>
    <property type="match status" value="1"/>
</dbReference>
<dbReference type="PRINTS" id="PR00260">
    <property type="entry name" value="CHEMTRNSDUCR"/>
</dbReference>
<keyword evidence="9 11" id="KW-0807">Transducer</keyword>
<evidence type="ECO:0000313" key="17">
    <source>
        <dbReference type="Proteomes" id="UP001056635"/>
    </source>
</evidence>
<dbReference type="InterPro" id="IPR003122">
    <property type="entry name" value="Tar_rcpt_lig-bd"/>
</dbReference>
<keyword evidence="5" id="KW-0997">Cell inner membrane</keyword>
<dbReference type="PROSITE" id="PS50885">
    <property type="entry name" value="HAMP"/>
    <property type="match status" value="1"/>
</dbReference>
<dbReference type="RefSeq" id="WP_249891414.1">
    <property type="nucleotide sequence ID" value="NZ_CP082904.1"/>
</dbReference>
<feature type="domain" description="Methyl-accepting transducer" evidence="14">
    <location>
        <begin position="286"/>
        <end position="515"/>
    </location>
</feature>
<dbReference type="InterPro" id="IPR035440">
    <property type="entry name" value="4HB_MCP_dom_sf"/>
</dbReference>
<keyword evidence="17" id="KW-1185">Reference proteome</keyword>
<name>A0ABY4R5H1_9GAMM</name>
<feature type="transmembrane region" description="Helical" evidence="13">
    <location>
        <begin position="204"/>
        <end position="227"/>
    </location>
</feature>
<comment type="similarity">
    <text evidence="10">Belongs to the methyl-accepting chemotaxis (MCP) protein family.</text>
</comment>
<keyword evidence="2" id="KW-1003">Cell membrane</keyword>
<evidence type="ECO:0000256" key="13">
    <source>
        <dbReference type="SAM" id="Phobius"/>
    </source>
</evidence>
<dbReference type="PROSITE" id="PS00538">
    <property type="entry name" value="CHEMOTAXIS_TRANSDUC_1"/>
    <property type="match status" value="1"/>
</dbReference>
<feature type="coiled-coil region" evidence="12">
    <location>
        <begin position="93"/>
        <end position="120"/>
    </location>
</feature>
<dbReference type="CDD" id="cd06225">
    <property type="entry name" value="HAMP"/>
    <property type="match status" value="1"/>
</dbReference>
<evidence type="ECO:0000256" key="8">
    <source>
        <dbReference type="ARBA" id="ARBA00023136"/>
    </source>
</evidence>
<dbReference type="Gene3D" id="1.20.120.30">
    <property type="entry name" value="Aspartate receptor, ligand-binding domain"/>
    <property type="match status" value="1"/>
</dbReference>
<feature type="domain" description="HAMP" evidence="15">
    <location>
        <begin position="229"/>
        <end position="281"/>
    </location>
</feature>
<evidence type="ECO:0000256" key="10">
    <source>
        <dbReference type="ARBA" id="ARBA00029447"/>
    </source>
</evidence>
<dbReference type="CDD" id="cd19407">
    <property type="entry name" value="Tar_Tsr_sensor"/>
    <property type="match status" value="1"/>
</dbReference>
<evidence type="ECO:0000256" key="9">
    <source>
        <dbReference type="ARBA" id="ARBA00023224"/>
    </source>
</evidence>